<dbReference type="AlphaFoldDB" id="A0A2T3NI44"/>
<dbReference type="Pfam" id="PF05114">
    <property type="entry name" value="MbnB_TglH_ChrH"/>
    <property type="match status" value="1"/>
</dbReference>
<dbReference type="OrthoDB" id="9763101at2"/>
<reference evidence="1 2" key="1">
    <citation type="submission" date="2018-03" db="EMBL/GenBank/DDBJ databases">
        <title>Whole genome sequencing of Histamine producing bacteria.</title>
        <authorList>
            <person name="Butler K."/>
        </authorList>
    </citation>
    <scope>NUCLEOTIDE SEQUENCE [LARGE SCALE GENOMIC DNA]</scope>
    <source>
        <strain evidence="1 2">DSM 19138</strain>
    </source>
</reference>
<comment type="caution">
    <text evidence="1">The sequence shown here is derived from an EMBL/GenBank/DDBJ whole genome shotgun (WGS) entry which is preliminary data.</text>
</comment>
<accession>A0A2T3NI44</accession>
<dbReference type="SUPFAM" id="SSF51658">
    <property type="entry name" value="Xylose isomerase-like"/>
    <property type="match status" value="1"/>
</dbReference>
<dbReference type="PANTHER" id="PTHR42194:SF1">
    <property type="entry name" value="UPF0276 PROTEIN HI_1600"/>
    <property type="match status" value="1"/>
</dbReference>
<dbReference type="InterPro" id="IPR036237">
    <property type="entry name" value="Xyl_isomerase-like_sf"/>
</dbReference>
<name>A0A2T3NI44_9GAMM</name>
<dbReference type="NCBIfam" id="NF003818">
    <property type="entry name" value="PRK05409.1"/>
    <property type="match status" value="1"/>
</dbReference>
<sequence>MRTITPFSKGIGLRNEHMDILCQQPANIDIDFLELAPENWMSIGGVKQDALEIIAEKYPLVAHGLSLSIGDAQPLNKEFVKQVGTFLDKFNIEIYSEHLSFSRDSKGYLYDLLPIPRHRENLNYLSGRINAVQDILQRPLVLENISYYYSYPGDIEEAEFFSQLIEKTQCEILLDINNVFVNATNHGYNALEMIKGLPSKAIRYFHIAGHLKQQDNSLLDTHGKAVTAEVIELARHVFDFHGPRPLLLERDHFVPSLEELTQELCQIHQYAMNGNHEQNEIEAYALSTKQHALSDAGIC</sequence>
<dbReference type="EMBL" id="PYMB01000002">
    <property type="protein sequence ID" value="PSW14650.1"/>
    <property type="molecule type" value="Genomic_DNA"/>
</dbReference>
<evidence type="ECO:0000313" key="2">
    <source>
        <dbReference type="Proteomes" id="UP000241346"/>
    </source>
</evidence>
<dbReference type="RefSeq" id="WP_107297889.1">
    <property type="nucleotide sequence ID" value="NZ_PYMB01000002.1"/>
</dbReference>
<protein>
    <recommendedName>
        <fullName evidence="3">DUF692 domain-containing protein</fullName>
    </recommendedName>
</protein>
<dbReference type="PANTHER" id="PTHR42194">
    <property type="entry name" value="UPF0276 PROTEIN HI_1600"/>
    <property type="match status" value="1"/>
</dbReference>
<dbReference type="Gene3D" id="3.20.20.150">
    <property type="entry name" value="Divalent-metal-dependent TIM barrel enzymes"/>
    <property type="match status" value="1"/>
</dbReference>
<evidence type="ECO:0008006" key="3">
    <source>
        <dbReference type="Google" id="ProtNLM"/>
    </source>
</evidence>
<proteinExistence type="predicted"/>
<dbReference type="Proteomes" id="UP000241346">
    <property type="component" value="Unassembled WGS sequence"/>
</dbReference>
<gene>
    <name evidence="1" type="ORF">C9J01_09530</name>
</gene>
<evidence type="ECO:0000313" key="1">
    <source>
        <dbReference type="EMBL" id="PSW14650.1"/>
    </source>
</evidence>
<dbReference type="InterPro" id="IPR007801">
    <property type="entry name" value="MbnB/TglH/ChrH"/>
</dbReference>
<organism evidence="1 2">
    <name type="scientific">Photobacterium rosenbergii</name>
    <dbReference type="NCBI Taxonomy" id="294936"/>
    <lineage>
        <taxon>Bacteria</taxon>
        <taxon>Pseudomonadati</taxon>
        <taxon>Pseudomonadota</taxon>
        <taxon>Gammaproteobacteria</taxon>
        <taxon>Vibrionales</taxon>
        <taxon>Vibrionaceae</taxon>
        <taxon>Photobacterium</taxon>
    </lineage>
</organism>